<feature type="compositionally biased region" description="Basic and acidic residues" evidence="1">
    <location>
        <begin position="131"/>
        <end position="160"/>
    </location>
</feature>
<evidence type="ECO:0000256" key="1">
    <source>
        <dbReference type="SAM" id="MobiDB-lite"/>
    </source>
</evidence>
<keyword evidence="3" id="KW-1185">Reference proteome</keyword>
<sequence>MKKKTVRCIKTKLQAKAGKQTRKAEEITTQDAHRYPEGETSNFQTFAMNLNIGWWCGRDTLKGKARVTWYAPSHGALLTISSSPLHAYVPWPTRALKTDTSEPEVDSALEPSCVGKREVGNKVEEGDEERDWQMEVEGEKIQEEDQKVEGNDQEDRQGEI</sequence>
<accession>A0A5B7F4N7</accession>
<comment type="caution">
    <text evidence="2">The sequence shown here is derived from an EMBL/GenBank/DDBJ whole genome shotgun (WGS) entry which is preliminary data.</text>
</comment>
<feature type="compositionally biased region" description="Basic and acidic residues" evidence="1">
    <location>
        <begin position="115"/>
        <end position="124"/>
    </location>
</feature>
<gene>
    <name evidence="2" type="ORF">E2C01_033606</name>
</gene>
<evidence type="ECO:0000313" key="2">
    <source>
        <dbReference type="EMBL" id="MPC40053.1"/>
    </source>
</evidence>
<dbReference type="EMBL" id="VSRR010004562">
    <property type="protein sequence ID" value="MPC40053.1"/>
    <property type="molecule type" value="Genomic_DNA"/>
</dbReference>
<proteinExistence type="predicted"/>
<name>A0A5B7F4N7_PORTR</name>
<reference evidence="2 3" key="1">
    <citation type="submission" date="2019-05" db="EMBL/GenBank/DDBJ databases">
        <title>Another draft genome of Portunus trituberculatus and its Hox gene families provides insights of decapod evolution.</title>
        <authorList>
            <person name="Jeong J.-H."/>
            <person name="Song I."/>
            <person name="Kim S."/>
            <person name="Choi T."/>
            <person name="Kim D."/>
            <person name="Ryu S."/>
            <person name="Kim W."/>
        </authorList>
    </citation>
    <scope>NUCLEOTIDE SEQUENCE [LARGE SCALE GENOMIC DNA]</scope>
    <source>
        <tissue evidence="2">Muscle</tissue>
    </source>
</reference>
<protein>
    <submittedName>
        <fullName evidence="2">Uncharacterized protein</fullName>
    </submittedName>
</protein>
<organism evidence="2 3">
    <name type="scientific">Portunus trituberculatus</name>
    <name type="common">Swimming crab</name>
    <name type="synonym">Neptunus trituberculatus</name>
    <dbReference type="NCBI Taxonomy" id="210409"/>
    <lineage>
        <taxon>Eukaryota</taxon>
        <taxon>Metazoa</taxon>
        <taxon>Ecdysozoa</taxon>
        <taxon>Arthropoda</taxon>
        <taxon>Crustacea</taxon>
        <taxon>Multicrustacea</taxon>
        <taxon>Malacostraca</taxon>
        <taxon>Eumalacostraca</taxon>
        <taxon>Eucarida</taxon>
        <taxon>Decapoda</taxon>
        <taxon>Pleocyemata</taxon>
        <taxon>Brachyura</taxon>
        <taxon>Eubrachyura</taxon>
        <taxon>Portunoidea</taxon>
        <taxon>Portunidae</taxon>
        <taxon>Portuninae</taxon>
        <taxon>Portunus</taxon>
    </lineage>
</organism>
<feature type="region of interest" description="Disordered" evidence="1">
    <location>
        <begin position="97"/>
        <end position="160"/>
    </location>
</feature>
<evidence type="ECO:0000313" key="3">
    <source>
        <dbReference type="Proteomes" id="UP000324222"/>
    </source>
</evidence>
<dbReference type="AlphaFoldDB" id="A0A5B7F4N7"/>
<dbReference type="Proteomes" id="UP000324222">
    <property type="component" value="Unassembled WGS sequence"/>
</dbReference>